<dbReference type="NCBIfam" id="TIGR02063">
    <property type="entry name" value="RNase_R"/>
    <property type="match status" value="1"/>
</dbReference>
<keyword evidence="3 7" id="KW-0540">Nuclease</keyword>
<dbReference type="CDD" id="cd04471">
    <property type="entry name" value="S1_RNase_R"/>
    <property type="match status" value="1"/>
</dbReference>
<reference evidence="10 11" key="1">
    <citation type="submission" date="2021-03" db="EMBL/GenBank/DDBJ databases">
        <title>Sneathiella sp. CAU 1612 isolated from Kang Won-do.</title>
        <authorList>
            <person name="Kim W."/>
        </authorList>
    </citation>
    <scope>NUCLEOTIDE SEQUENCE [LARGE SCALE GENOMIC DNA]</scope>
    <source>
        <strain evidence="10 11">CAU 1612</strain>
    </source>
</reference>
<evidence type="ECO:0000256" key="2">
    <source>
        <dbReference type="ARBA" id="ARBA00022490"/>
    </source>
</evidence>
<dbReference type="InterPro" id="IPR012340">
    <property type="entry name" value="NA-bd_OB-fold"/>
</dbReference>
<keyword evidence="4 7" id="KW-0378">Hydrolase</keyword>
<evidence type="ECO:0000256" key="5">
    <source>
        <dbReference type="ARBA" id="ARBA00022839"/>
    </source>
</evidence>
<proteinExistence type="inferred from homology"/>
<comment type="subcellular location">
    <subcellularLocation>
        <location evidence="7">Cytoplasm</location>
    </subcellularLocation>
</comment>
<evidence type="ECO:0000256" key="8">
    <source>
        <dbReference type="SAM" id="MobiDB-lite"/>
    </source>
</evidence>
<keyword evidence="5 7" id="KW-0269">Exonuclease</keyword>
<protein>
    <recommendedName>
        <fullName evidence="7">Ribonuclease R</fullName>
        <shortName evidence="7">RNase R</shortName>
        <ecNumber evidence="7">3.1.13.1</ecNumber>
    </recommendedName>
</protein>
<dbReference type="PANTHER" id="PTHR23355:SF9">
    <property type="entry name" value="DIS3-LIKE EXONUCLEASE 2"/>
    <property type="match status" value="1"/>
</dbReference>
<dbReference type="EMBL" id="JAFLNC010000004">
    <property type="protein sequence ID" value="MBO0334372.1"/>
    <property type="molecule type" value="Genomic_DNA"/>
</dbReference>
<evidence type="ECO:0000259" key="9">
    <source>
        <dbReference type="PROSITE" id="PS50126"/>
    </source>
</evidence>
<comment type="function">
    <text evidence="7">3'-5' exoribonuclease that releases 5'-nucleoside monophosphates and is involved in maturation of structured RNAs.</text>
</comment>
<accession>A0ABS3F767</accession>
<feature type="domain" description="S1 motif" evidence="9">
    <location>
        <begin position="633"/>
        <end position="714"/>
    </location>
</feature>
<dbReference type="SMART" id="SM00316">
    <property type="entry name" value="S1"/>
    <property type="match status" value="1"/>
</dbReference>
<evidence type="ECO:0000256" key="1">
    <source>
        <dbReference type="ARBA" id="ARBA00001849"/>
    </source>
</evidence>
<dbReference type="Proteomes" id="UP000664761">
    <property type="component" value="Unassembled WGS sequence"/>
</dbReference>
<dbReference type="Pfam" id="PF17876">
    <property type="entry name" value="CSD2"/>
    <property type="match status" value="1"/>
</dbReference>
<gene>
    <name evidence="7 10" type="primary">rnr</name>
    <name evidence="10" type="ORF">J0X12_12145</name>
</gene>
<keyword evidence="11" id="KW-1185">Reference proteome</keyword>
<dbReference type="HAMAP" id="MF_01895">
    <property type="entry name" value="RNase_R"/>
    <property type="match status" value="1"/>
</dbReference>
<comment type="caution">
    <text evidence="10">The sequence shown here is derived from an EMBL/GenBank/DDBJ whole genome shotgun (WGS) entry which is preliminary data.</text>
</comment>
<dbReference type="Gene3D" id="2.40.50.140">
    <property type="entry name" value="Nucleic acid-binding proteins"/>
    <property type="match status" value="1"/>
</dbReference>
<dbReference type="NCBIfam" id="TIGR00358">
    <property type="entry name" value="3_prime_RNase"/>
    <property type="match status" value="1"/>
</dbReference>
<keyword evidence="6 7" id="KW-0694">RNA-binding</keyword>
<organism evidence="10 11">
    <name type="scientific">Sneathiella sedimenti</name>
    <dbReference type="NCBI Taxonomy" id="2816034"/>
    <lineage>
        <taxon>Bacteria</taxon>
        <taxon>Pseudomonadati</taxon>
        <taxon>Pseudomonadota</taxon>
        <taxon>Alphaproteobacteria</taxon>
        <taxon>Sneathiellales</taxon>
        <taxon>Sneathiellaceae</taxon>
        <taxon>Sneathiella</taxon>
    </lineage>
</organism>
<dbReference type="SUPFAM" id="SSF50249">
    <property type="entry name" value="Nucleic acid-binding proteins"/>
    <property type="match status" value="2"/>
</dbReference>
<dbReference type="SMART" id="SM00955">
    <property type="entry name" value="RNB"/>
    <property type="match status" value="1"/>
</dbReference>
<evidence type="ECO:0000256" key="6">
    <source>
        <dbReference type="ARBA" id="ARBA00022884"/>
    </source>
</evidence>
<evidence type="ECO:0000313" key="10">
    <source>
        <dbReference type="EMBL" id="MBO0334372.1"/>
    </source>
</evidence>
<feature type="compositionally biased region" description="Polar residues" evidence="8">
    <location>
        <begin position="1"/>
        <end position="10"/>
    </location>
</feature>
<dbReference type="InterPro" id="IPR050180">
    <property type="entry name" value="RNR_Ribonuclease"/>
</dbReference>
<dbReference type="PROSITE" id="PS50126">
    <property type="entry name" value="S1"/>
    <property type="match status" value="1"/>
</dbReference>
<dbReference type="EC" id="3.1.13.1" evidence="7"/>
<feature type="region of interest" description="Disordered" evidence="8">
    <location>
        <begin position="715"/>
        <end position="766"/>
    </location>
</feature>
<evidence type="ECO:0000313" key="11">
    <source>
        <dbReference type="Proteomes" id="UP000664761"/>
    </source>
</evidence>
<dbReference type="Pfam" id="PF00575">
    <property type="entry name" value="S1"/>
    <property type="match status" value="1"/>
</dbReference>
<dbReference type="PROSITE" id="PS01175">
    <property type="entry name" value="RIBONUCLEASE_II"/>
    <property type="match status" value="1"/>
</dbReference>
<dbReference type="InterPro" id="IPR001900">
    <property type="entry name" value="RNase_II/R"/>
</dbReference>
<evidence type="ECO:0000256" key="3">
    <source>
        <dbReference type="ARBA" id="ARBA00022722"/>
    </source>
</evidence>
<dbReference type="InterPro" id="IPR040476">
    <property type="entry name" value="CSD2"/>
</dbReference>
<feature type="compositionally biased region" description="Basic and acidic residues" evidence="8">
    <location>
        <begin position="11"/>
        <end position="21"/>
    </location>
</feature>
<evidence type="ECO:0000256" key="4">
    <source>
        <dbReference type="ARBA" id="ARBA00022801"/>
    </source>
</evidence>
<feature type="region of interest" description="Disordered" evidence="8">
    <location>
        <begin position="1"/>
        <end position="25"/>
    </location>
</feature>
<evidence type="ECO:0000256" key="7">
    <source>
        <dbReference type="HAMAP-Rule" id="MF_01895"/>
    </source>
</evidence>
<dbReference type="InterPro" id="IPR004476">
    <property type="entry name" value="RNase_II/RNase_R"/>
</dbReference>
<dbReference type="InterPro" id="IPR022966">
    <property type="entry name" value="RNase_II/R_CS"/>
</dbReference>
<dbReference type="InterPro" id="IPR003029">
    <property type="entry name" value="S1_domain"/>
</dbReference>
<dbReference type="PANTHER" id="PTHR23355">
    <property type="entry name" value="RIBONUCLEASE"/>
    <property type="match status" value="1"/>
</dbReference>
<feature type="compositionally biased region" description="Basic residues" evidence="8">
    <location>
        <begin position="732"/>
        <end position="760"/>
    </location>
</feature>
<comment type="similarity">
    <text evidence="7">Belongs to the RNR ribonuclease family. RNase R subfamily.</text>
</comment>
<name>A0ABS3F767_9PROT</name>
<comment type="catalytic activity">
    <reaction evidence="1 7">
        <text>Exonucleolytic cleavage in the 3'- to 5'-direction to yield nucleoside 5'-phosphates.</text>
        <dbReference type="EC" id="3.1.13.1"/>
    </reaction>
</comment>
<sequence length="766" mass="85401">MTPKSQQSEHLPTKEQVRSFIDESETPVGKREIARAFNIKGADRIYLKKILKELIDEGHLEKGRKQELAPAGALPSVAVIEVDRIDKDGEAIARPVSWQEDGKPPVIYVLQPGRTQAPGVRDRLLARLARQKDGTYEARVIRRLEPSVGPTLGVYTKIGKDGRVQPTNRKLKKEIVVREENSMGAQSGEVVLCDILPGKTYALPEGRVTQRVGPMGDAASLSLIAIHAHGIPDEFDKAAIKEALAAKPVSLGKRTDLRGLPLLTIDPADARDRDDAVWAAPDDDPKNKGGWQAIVAIADVAHYVTHGSALDKAAKERGNSVYFPDRVVPMLPHELSSDLCSLHENVDRPVMAVQMWFDSEGNKLRHKFMRGLIRSIASLTYRQAQDAHEGKTDDKTEMLATEVIEPLFGAYAALKKARTKRQPLDLDLPERRIEFGVDGFIKAVHKRERFEAHMLVEEFMIQANVSAAETLVKMKQPCMFRVHEPPTTDKMIGLQETLADMNIRYAKGQVVTTETFNRILAQADNDIDRELVSSLVLRSQSQAVYSPDNLHHFGLHLQNYAHFTSPIRRYADLMVHRSLISALKLGDGGLKDEEAFEFREIGTQISATERRAMVAERETTDRFTAVFLANKVGEIFQAKVSGVTRAGLFLSLDDSGADALAPISTLGNDFFNFDPEKHMLVGKRTGRVFRLADRLAVRLREVDIVTGSMIVEIEDGRDGGSTPVRRPDPNRKMRGGTKPPARKPVKKKKRTLPKGKKWARRRQETS</sequence>
<dbReference type="RefSeq" id="WP_207046109.1">
    <property type="nucleotide sequence ID" value="NZ_JAFLNC010000004.1"/>
</dbReference>
<dbReference type="InterPro" id="IPR011805">
    <property type="entry name" value="RNase_R"/>
</dbReference>
<keyword evidence="2 7" id="KW-0963">Cytoplasm</keyword>
<dbReference type="Pfam" id="PF00773">
    <property type="entry name" value="RNB"/>
    <property type="match status" value="1"/>
</dbReference>